<dbReference type="GO" id="GO:0015940">
    <property type="term" value="P:pantothenate biosynthetic process"/>
    <property type="evidence" value="ECO:0007669"/>
    <property type="project" value="UniProtKB-UniRule"/>
</dbReference>
<name>A0AAE3P476_9BACT</name>
<gene>
    <name evidence="8 9" type="primary">panC</name>
    <name evidence="9" type="ORF">P0M35_10565</name>
</gene>
<feature type="binding site" evidence="8">
    <location>
        <begin position="148"/>
        <end position="151"/>
    </location>
    <ligand>
        <name>ATP</name>
        <dbReference type="ChEBI" id="CHEBI:30616"/>
    </ligand>
</feature>
<feature type="active site" description="Proton donor" evidence="8">
    <location>
        <position position="38"/>
    </location>
</feature>
<dbReference type="EC" id="6.3.2.1" evidence="8"/>
<dbReference type="InterPro" id="IPR014729">
    <property type="entry name" value="Rossmann-like_a/b/a_fold"/>
</dbReference>
<dbReference type="CDD" id="cd00560">
    <property type="entry name" value="PanC"/>
    <property type="match status" value="1"/>
</dbReference>
<evidence type="ECO:0000256" key="7">
    <source>
        <dbReference type="ARBA" id="ARBA00048258"/>
    </source>
</evidence>
<dbReference type="NCBIfam" id="TIGR00018">
    <property type="entry name" value="panC"/>
    <property type="match status" value="1"/>
</dbReference>
<sequence>MTKVIKKISEWKKIRNSEELKNKTVGFVPTMGAFHQGHASLIERCLIENNISVVSIFVNPTQFNDPNDLRNYPRTLDSDLKLLEKMNVDYLLYPEYEEIYSDNYRYKIIETDFSKKLCGAFRPKHFEGVLTIVLKLFNIVKPHKAYFGEKDYQQLKLIEGMCKAFFMDIEIVPCPIVRDEDGLALSSRNLLLTNEERKIAVNFPKLLKARMPNELIKEELEKLGFKVDYIENLEGRRFGAVHIGKVRLIDNVEL</sequence>
<evidence type="ECO:0000256" key="2">
    <source>
        <dbReference type="ARBA" id="ARBA00009256"/>
    </source>
</evidence>
<proteinExistence type="inferred from homology"/>
<evidence type="ECO:0000256" key="8">
    <source>
        <dbReference type="HAMAP-Rule" id="MF_00158"/>
    </source>
</evidence>
<dbReference type="InterPro" id="IPR003721">
    <property type="entry name" value="Pantoate_ligase"/>
</dbReference>
<dbReference type="SUPFAM" id="SSF52374">
    <property type="entry name" value="Nucleotidylyl transferase"/>
    <property type="match status" value="1"/>
</dbReference>
<keyword evidence="6 8" id="KW-0067">ATP-binding</keyword>
<comment type="catalytic activity">
    <reaction evidence="7 8">
        <text>(R)-pantoate + beta-alanine + ATP = (R)-pantothenate + AMP + diphosphate + H(+)</text>
        <dbReference type="Rhea" id="RHEA:10912"/>
        <dbReference type="ChEBI" id="CHEBI:15378"/>
        <dbReference type="ChEBI" id="CHEBI:15980"/>
        <dbReference type="ChEBI" id="CHEBI:29032"/>
        <dbReference type="ChEBI" id="CHEBI:30616"/>
        <dbReference type="ChEBI" id="CHEBI:33019"/>
        <dbReference type="ChEBI" id="CHEBI:57966"/>
        <dbReference type="ChEBI" id="CHEBI:456215"/>
        <dbReference type="EC" id="6.3.2.1"/>
    </reaction>
</comment>
<feature type="binding site" evidence="8">
    <location>
        <position position="62"/>
    </location>
    <ligand>
        <name>(R)-pantoate</name>
        <dbReference type="ChEBI" id="CHEBI:15980"/>
    </ligand>
</feature>
<dbReference type="PANTHER" id="PTHR21299">
    <property type="entry name" value="CYTIDYLATE KINASE/PANTOATE-BETA-ALANINE LIGASE"/>
    <property type="match status" value="1"/>
</dbReference>
<dbReference type="Pfam" id="PF02569">
    <property type="entry name" value="Pantoate_ligase"/>
    <property type="match status" value="1"/>
</dbReference>
<comment type="subcellular location">
    <subcellularLocation>
        <location evidence="8">Cytoplasm</location>
    </subcellularLocation>
</comment>
<evidence type="ECO:0000256" key="5">
    <source>
        <dbReference type="ARBA" id="ARBA00022741"/>
    </source>
</evidence>
<dbReference type="GO" id="GO:0005524">
    <property type="term" value="F:ATP binding"/>
    <property type="evidence" value="ECO:0007669"/>
    <property type="project" value="UniProtKB-KW"/>
</dbReference>
<dbReference type="Gene3D" id="3.40.50.620">
    <property type="entry name" value="HUPs"/>
    <property type="match status" value="1"/>
</dbReference>
<evidence type="ECO:0000256" key="3">
    <source>
        <dbReference type="ARBA" id="ARBA00022598"/>
    </source>
</evidence>
<evidence type="ECO:0000256" key="6">
    <source>
        <dbReference type="ARBA" id="ARBA00022840"/>
    </source>
</evidence>
<dbReference type="RefSeq" id="WP_321536366.1">
    <property type="nucleotide sequence ID" value="NZ_JARGDL010000015.1"/>
</dbReference>
<evidence type="ECO:0000256" key="1">
    <source>
        <dbReference type="ARBA" id="ARBA00004990"/>
    </source>
</evidence>
<keyword evidence="10" id="KW-1185">Reference proteome</keyword>
<dbReference type="InterPro" id="IPR042176">
    <property type="entry name" value="Pantoate_ligase_C"/>
</dbReference>
<comment type="function">
    <text evidence="8">Catalyzes the condensation of pantoate with beta-alanine in an ATP-dependent reaction via a pantoyl-adenylate intermediate.</text>
</comment>
<keyword evidence="3 8" id="KW-0436">Ligase</keyword>
<comment type="miscellaneous">
    <text evidence="8">The reaction proceeds by a bi uni uni bi ping pong mechanism.</text>
</comment>
<reference evidence="9" key="1">
    <citation type="submission" date="2023-03" db="EMBL/GenBank/DDBJ databases">
        <title>Stygiobacter electus gen. nov., sp. nov., facultatively anaerobic thermotolerant bacterium of the class Ignavibacteria from a well of Yessentuki mineral water deposit.</title>
        <authorList>
            <person name="Podosokorskaya O.A."/>
            <person name="Elcheninov A.G."/>
            <person name="Petrova N.F."/>
            <person name="Zavarzina D.G."/>
            <person name="Kublanov I.V."/>
            <person name="Merkel A.Y."/>
        </authorList>
    </citation>
    <scope>NUCLEOTIDE SEQUENCE</scope>
    <source>
        <strain evidence="9">09-Me</strain>
    </source>
</reference>
<feature type="binding site" evidence="8">
    <location>
        <position position="62"/>
    </location>
    <ligand>
        <name>beta-alanine</name>
        <dbReference type="ChEBI" id="CHEBI:57966"/>
    </ligand>
</feature>
<dbReference type="EMBL" id="JARGDL010000015">
    <property type="protein sequence ID" value="MDF1612595.1"/>
    <property type="molecule type" value="Genomic_DNA"/>
</dbReference>
<dbReference type="GO" id="GO:0004592">
    <property type="term" value="F:pantoate-beta-alanine ligase activity"/>
    <property type="evidence" value="ECO:0007669"/>
    <property type="project" value="UniProtKB-UniRule"/>
</dbReference>
<protein>
    <recommendedName>
        <fullName evidence="8">Pantothenate synthetase</fullName>
        <shortName evidence="8">PS</shortName>
        <ecNumber evidence="8">6.3.2.1</ecNumber>
    </recommendedName>
    <alternativeName>
        <fullName evidence="8">Pantoate--beta-alanine ligase</fullName>
    </alternativeName>
    <alternativeName>
        <fullName evidence="8">Pantoate-activating enzyme</fullName>
    </alternativeName>
</protein>
<comment type="caution">
    <text evidence="9">The sequence shown here is derived from an EMBL/GenBank/DDBJ whole genome shotgun (WGS) entry which is preliminary data.</text>
</comment>
<dbReference type="HAMAP" id="MF_00158">
    <property type="entry name" value="PanC"/>
    <property type="match status" value="1"/>
</dbReference>
<evidence type="ECO:0000256" key="4">
    <source>
        <dbReference type="ARBA" id="ARBA00022655"/>
    </source>
</evidence>
<comment type="pathway">
    <text evidence="1 8">Cofactor biosynthesis; (R)-pantothenate biosynthesis; (R)-pantothenate from (R)-pantoate and beta-alanine: step 1/1.</text>
</comment>
<keyword evidence="5 8" id="KW-0547">Nucleotide-binding</keyword>
<dbReference type="AlphaFoldDB" id="A0AAE3P476"/>
<organism evidence="9 10">
    <name type="scientific">Stygiobacter electus</name>
    <dbReference type="NCBI Taxonomy" id="3032292"/>
    <lineage>
        <taxon>Bacteria</taxon>
        <taxon>Pseudomonadati</taxon>
        <taxon>Ignavibacteriota</taxon>
        <taxon>Ignavibacteria</taxon>
        <taxon>Ignavibacteriales</taxon>
        <taxon>Melioribacteraceae</taxon>
        <taxon>Stygiobacter</taxon>
    </lineage>
</organism>
<evidence type="ECO:0000313" key="10">
    <source>
        <dbReference type="Proteomes" id="UP001221302"/>
    </source>
</evidence>
<feature type="binding site" evidence="8">
    <location>
        <begin position="185"/>
        <end position="188"/>
    </location>
    <ligand>
        <name>ATP</name>
        <dbReference type="ChEBI" id="CHEBI:30616"/>
    </ligand>
</feature>
<keyword evidence="8" id="KW-0963">Cytoplasm</keyword>
<evidence type="ECO:0000313" key="9">
    <source>
        <dbReference type="EMBL" id="MDF1612595.1"/>
    </source>
</evidence>
<keyword evidence="4 8" id="KW-0566">Pantothenate biosynthesis</keyword>
<dbReference type="PANTHER" id="PTHR21299:SF1">
    <property type="entry name" value="PANTOATE--BETA-ALANINE LIGASE"/>
    <property type="match status" value="1"/>
</dbReference>
<comment type="subunit">
    <text evidence="8">Homodimer.</text>
</comment>
<feature type="binding site" evidence="8">
    <location>
        <begin position="31"/>
        <end position="38"/>
    </location>
    <ligand>
        <name>ATP</name>
        <dbReference type="ChEBI" id="CHEBI:30616"/>
    </ligand>
</feature>
<dbReference type="Gene3D" id="3.30.1300.10">
    <property type="entry name" value="Pantoate-beta-alanine ligase, C-terminal domain"/>
    <property type="match status" value="1"/>
</dbReference>
<dbReference type="Proteomes" id="UP001221302">
    <property type="component" value="Unassembled WGS sequence"/>
</dbReference>
<accession>A0AAE3P476</accession>
<feature type="binding site" evidence="8">
    <location>
        <position position="154"/>
    </location>
    <ligand>
        <name>(R)-pantoate</name>
        <dbReference type="ChEBI" id="CHEBI:15980"/>
    </ligand>
</feature>
<dbReference type="GO" id="GO:0005829">
    <property type="term" value="C:cytosol"/>
    <property type="evidence" value="ECO:0007669"/>
    <property type="project" value="TreeGrafter"/>
</dbReference>
<comment type="similarity">
    <text evidence="2 8">Belongs to the pantothenate synthetase family.</text>
</comment>
<feature type="binding site" evidence="8">
    <location>
        <position position="177"/>
    </location>
    <ligand>
        <name>ATP</name>
        <dbReference type="ChEBI" id="CHEBI:30616"/>
    </ligand>
</feature>